<dbReference type="PANTHER" id="PTHR31142:SF3">
    <property type="entry name" value="THH1_TOM1_TOM3 DOMAIN-CONTAINING PROTEIN"/>
    <property type="match status" value="1"/>
</dbReference>
<accession>Q550I5</accession>
<dbReference type="GeneID" id="8620816"/>
<comment type="caution">
    <text evidence="9">The sequence shown here is derived from an EMBL/GenBank/DDBJ whole genome shotgun (WGS) entry which is preliminary data.</text>
</comment>
<proteinExistence type="inferred from homology"/>
<dbReference type="VEuPathDB" id="AmoebaDB:DDB_G0276857"/>
<dbReference type="InterPro" id="IPR040226">
    <property type="entry name" value="THH1/TOM1/TOM3"/>
</dbReference>
<dbReference type="HOGENOM" id="CLU_689696_0_0_1"/>
<evidence type="ECO:0000256" key="7">
    <source>
        <dbReference type="SAM" id="Phobius"/>
    </source>
</evidence>
<dbReference type="EMBL" id="AAFI02000019">
    <property type="protein sequence ID" value="EAL68930.2"/>
    <property type="molecule type" value="Genomic_DNA"/>
</dbReference>
<evidence type="ECO:0000256" key="1">
    <source>
        <dbReference type="ARBA" id="ARBA00004127"/>
    </source>
</evidence>
<dbReference type="AlphaFoldDB" id="Q550I5"/>
<feature type="transmembrane region" description="Helical" evidence="7">
    <location>
        <begin position="264"/>
        <end position="290"/>
    </location>
</feature>
<evidence type="ECO:0000313" key="10">
    <source>
        <dbReference type="Proteomes" id="UP000002195"/>
    </source>
</evidence>
<organism evidence="9 10">
    <name type="scientific">Dictyostelium discoideum</name>
    <name type="common">Social amoeba</name>
    <dbReference type="NCBI Taxonomy" id="44689"/>
    <lineage>
        <taxon>Eukaryota</taxon>
        <taxon>Amoebozoa</taxon>
        <taxon>Evosea</taxon>
        <taxon>Eumycetozoa</taxon>
        <taxon>Dictyostelia</taxon>
        <taxon>Dictyosteliales</taxon>
        <taxon>Dictyosteliaceae</taxon>
        <taxon>Dictyostelium</taxon>
    </lineage>
</organism>
<feature type="region of interest" description="Disordered" evidence="6">
    <location>
        <begin position="36"/>
        <end position="57"/>
    </location>
</feature>
<dbReference type="GO" id="GO:0012505">
    <property type="term" value="C:endomembrane system"/>
    <property type="evidence" value="ECO:0007669"/>
    <property type="project" value="UniProtKB-SubCell"/>
</dbReference>
<feature type="transmembrane region" description="Helical" evidence="7">
    <location>
        <begin position="109"/>
        <end position="129"/>
    </location>
</feature>
<dbReference type="RefSeq" id="XP_642947.2">
    <property type="nucleotide sequence ID" value="XM_637855.2"/>
</dbReference>
<dbReference type="InParanoid" id="Q550I5"/>
<dbReference type="Proteomes" id="UP000002195">
    <property type="component" value="Unassembled WGS sequence"/>
</dbReference>
<dbReference type="PaxDb" id="44689-DDB0169013"/>
<protein>
    <recommendedName>
        <fullName evidence="8">THH1/TOM1/TOM3 domain-containing protein</fullName>
    </recommendedName>
</protein>
<dbReference type="dictyBase" id="DDB_G0276857"/>
<evidence type="ECO:0000256" key="2">
    <source>
        <dbReference type="ARBA" id="ARBA00006779"/>
    </source>
</evidence>
<feature type="domain" description="THH1/TOM1/TOM3" evidence="8">
    <location>
        <begin position="56"/>
        <end position="335"/>
    </location>
</feature>
<name>Q550I5_DICDI</name>
<reference evidence="9 10" key="1">
    <citation type="journal article" date="2005" name="Nature">
        <title>The genome of the social amoeba Dictyostelium discoideum.</title>
        <authorList>
            <consortium name="The Dictyostelium discoideum Sequencing Consortium"/>
            <person name="Eichinger L."/>
            <person name="Pachebat J.A."/>
            <person name="Glockner G."/>
            <person name="Rajandream M.A."/>
            <person name="Sucgang R."/>
            <person name="Berriman M."/>
            <person name="Song J."/>
            <person name="Olsen R."/>
            <person name="Szafranski K."/>
            <person name="Xu Q."/>
            <person name="Tunggal B."/>
            <person name="Kummerfeld S."/>
            <person name="Madera M."/>
            <person name="Konfortov B.A."/>
            <person name="Rivero F."/>
            <person name="Bankier A.T."/>
            <person name="Lehmann R."/>
            <person name="Hamlin N."/>
            <person name="Davies R."/>
            <person name="Gaudet P."/>
            <person name="Fey P."/>
            <person name="Pilcher K."/>
            <person name="Chen G."/>
            <person name="Saunders D."/>
            <person name="Sodergren E."/>
            <person name="Davis P."/>
            <person name="Kerhornou A."/>
            <person name="Nie X."/>
            <person name="Hall N."/>
            <person name="Anjard C."/>
            <person name="Hemphill L."/>
            <person name="Bason N."/>
            <person name="Farbrother P."/>
            <person name="Desany B."/>
            <person name="Just E."/>
            <person name="Morio T."/>
            <person name="Rost R."/>
            <person name="Churcher C."/>
            <person name="Cooper J."/>
            <person name="Haydock S."/>
            <person name="van Driessche N."/>
            <person name="Cronin A."/>
            <person name="Goodhead I."/>
            <person name="Muzny D."/>
            <person name="Mourier T."/>
            <person name="Pain A."/>
            <person name="Lu M."/>
            <person name="Harper D."/>
            <person name="Lindsay R."/>
            <person name="Hauser H."/>
            <person name="James K."/>
            <person name="Quiles M."/>
            <person name="Madan Babu M."/>
            <person name="Saito T."/>
            <person name="Buchrieser C."/>
            <person name="Wardroper A."/>
            <person name="Felder M."/>
            <person name="Thangavelu M."/>
            <person name="Johnson D."/>
            <person name="Knights A."/>
            <person name="Loulseged H."/>
            <person name="Mungall K."/>
            <person name="Oliver K."/>
            <person name="Price C."/>
            <person name="Quail M.A."/>
            <person name="Urushihara H."/>
            <person name="Hernandez J."/>
            <person name="Rabbinowitsch E."/>
            <person name="Steffen D."/>
            <person name="Sanders M."/>
            <person name="Ma J."/>
            <person name="Kohara Y."/>
            <person name="Sharp S."/>
            <person name="Simmonds M."/>
            <person name="Spiegler S."/>
            <person name="Tivey A."/>
            <person name="Sugano S."/>
            <person name="White B."/>
            <person name="Walker D."/>
            <person name="Woodward J."/>
            <person name="Winckler T."/>
            <person name="Tanaka Y."/>
            <person name="Shaulsky G."/>
            <person name="Schleicher M."/>
            <person name="Weinstock G."/>
            <person name="Rosenthal A."/>
            <person name="Cox E.C."/>
            <person name="Chisholm R.L."/>
            <person name="Gibbs R."/>
            <person name="Loomis W.F."/>
            <person name="Platzer M."/>
            <person name="Kay R.R."/>
            <person name="Williams J."/>
            <person name="Dear P.H."/>
            <person name="Noegel A.A."/>
            <person name="Barrell B."/>
            <person name="Kuspa A."/>
        </authorList>
    </citation>
    <scope>NUCLEOTIDE SEQUENCE [LARGE SCALE GENOMIC DNA]</scope>
    <source>
        <strain evidence="9 10">AX4</strain>
    </source>
</reference>
<dbReference type="PANTHER" id="PTHR31142">
    <property type="entry name" value="TOBAMOVIRUS MULTIPLICATION PROTEIN 1-LIKE ISOFORM X1"/>
    <property type="match status" value="1"/>
</dbReference>
<dbReference type="InterPro" id="IPR009457">
    <property type="entry name" value="THH1/TOM1/TOM3_dom"/>
</dbReference>
<feature type="transmembrane region" description="Helical" evidence="7">
    <location>
        <begin position="225"/>
        <end position="243"/>
    </location>
</feature>
<evidence type="ECO:0000259" key="8">
    <source>
        <dbReference type="Pfam" id="PF06454"/>
    </source>
</evidence>
<feature type="compositionally biased region" description="Low complexity" evidence="6">
    <location>
        <begin position="357"/>
        <end position="374"/>
    </location>
</feature>
<keyword evidence="5 7" id="KW-0472">Membrane</keyword>
<evidence type="ECO:0000256" key="5">
    <source>
        <dbReference type="ARBA" id="ARBA00023136"/>
    </source>
</evidence>
<dbReference type="Pfam" id="PF06454">
    <property type="entry name" value="THH1_TOM1-3_dom"/>
    <property type="match status" value="1"/>
</dbReference>
<feature type="transmembrane region" description="Helical" evidence="7">
    <location>
        <begin position="302"/>
        <end position="320"/>
    </location>
</feature>
<keyword evidence="10" id="KW-1185">Reference proteome</keyword>
<comment type="subcellular location">
    <subcellularLocation>
        <location evidence="1">Endomembrane system</location>
        <topology evidence="1">Multi-pass membrane protein</topology>
    </subcellularLocation>
</comment>
<evidence type="ECO:0000313" key="9">
    <source>
        <dbReference type="EMBL" id="EAL68930.2"/>
    </source>
</evidence>
<evidence type="ECO:0000256" key="4">
    <source>
        <dbReference type="ARBA" id="ARBA00022989"/>
    </source>
</evidence>
<dbReference type="FunCoup" id="Q550I5">
    <property type="interactions" value="1"/>
</dbReference>
<comment type="similarity">
    <text evidence="2">Belongs to the plant tobamovirus multiplication TOM1 protein family.</text>
</comment>
<sequence>MRALFSIIEIAIHNRYGDSNHHHNLYSNNNNNDTIIGGAATPTTKPNSSSSGINDSDSGYNEVSLESLYTVFIVMGAIYGALLFAPLIQFIRIFFIGFPLRKVTTQKTFLVLLFLTCTFRTVFFFSVALSSYDKETFNIGKFSLERFTILDDLGCVSFFTTFCLLILFWIEIVYHSRNKTKLYQAKVKPLFFLAIGIIYILQIIIWILIFALPRTHREQIDKTDNTFYAAISLLASLAFFYYGCKLSLKLKRNPIHSRGQKKKFIEVVVFTLLCTLCFLGRSLLFLVVSYYPKLHVNFTSVAIYYTVSEVVPSVFVIILFRKMPPKPANTPTYRISSGGSTSYLHHPQVVNGRVVVNQNNSNNNHNNLHGNFKKNNTRDIEAEYNQRDDDDDNPTTPLIN</sequence>
<gene>
    <name evidence="9" type="ORF">DDB_G0276857</name>
</gene>
<evidence type="ECO:0000256" key="3">
    <source>
        <dbReference type="ARBA" id="ARBA00022692"/>
    </source>
</evidence>
<feature type="region of interest" description="Disordered" evidence="6">
    <location>
        <begin position="357"/>
        <end position="376"/>
    </location>
</feature>
<feature type="transmembrane region" description="Helical" evidence="7">
    <location>
        <begin position="190"/>
        <end position="213"/>
    </location>
</feature>
<keyword evidence="3 7" id="KW-0812">Transmembrane</keyword>
<keyword evidence="4 7" id="KW-1133">Transmembrane helix</keyword>
<feature type="compositionally biased region" description="Low complexity" evidence="6">
    <location>
        <begin position="47"/>
        <end position="57"/>
    </location>
</feature>
<dbReference type="KEGG" id="ddi:DDB_G0276857"/>
<dbReference type="OMA" id="VWRNERA"/>
<feature type="transmembrane region" description="Helical" evidence="7">
    <location>
        <begin position="68"/>
        <end position="88"/>
    </location>
</feature>
<evidence type="ECO:0000256" key="6">
    <source>
        <dbReference type="SAM" id="MobiDB-lite"/>
    </source>
</evidence>
<feature type="transmembrane region" description="Helical" evidence="7">
    <location>
        <begin position="149"/>
        <end position="170"/>
    </location>
</feature>
<dbReference type="eggNOG" id="ENOG502QQMF">
    <property type="taxonomic scope" value="Eukaryota"/>
</dbReference>